<evidence type="ECO:0000259" key="8">
    <source>
        <dbReference type="PROSITE" id="PS50850"/>
    </source>
</evidence>
<feature type="transmembrane region" description="Helical" evidence="7">
    <location>
        <begin position="254"/>
        <end position="274"/>
    </location>
</feature>
<accession>A0A6N7YIJ5</accession>
<feature type="transmembrane region" description="Helical" evidence="7">
    <location>
        <begin position="222"/>
        <end position="248"/>
    </location>
</feature>
<protein>
    <submittedName>
        <fullName evidence="9">MFS transporter</fullName>
    </submittedName>
</protein>
<evidence type="ECO:0000256" key="2">
    <source>
        <dbReference type="ARBA" id="ARBA00022448"/>
    </source>
</evidence>
<dbReference type="PROSITE" id="PS50850">
    <property type="entry name" value="MFS"/>
    <property type="match status" value="1"/>
</dbReference>
<dbReference type="Gene3D" id="1.20.1250.20">
    <property type="entry name" value="MFS general substrate transporter like domains"/>
    <property type="match status" value="1"/>
</dbReference>
<dbReference type="InterPro" id="IPR010290">
    <property type="entry name" value="TM_effector"/>
</dbReference>
<keyword evidence="6 7" id="KW-0472">Membrane</keyword>
<comment type="subcellular location">
    <subcellularLocation>
        <location evidence="1">Cell membrane</location>
        <topology evidence="1">Multi-pass membrane protein</topology>
    </subcellularLocation>
</comment>
<feature type="transmembrane region" description="Helical" evidence="7">
    <location>
        <begin position="286"/>
        <end position="305"/>
    </location>
</feature>
<dbReference type="InterPro" id="IPR020846">
    <property type="entry name" value="MFS_dom"/>
</dbReference>
<dbReference type="EMBL" id="WMBA01000002">
    <property type="protein sequence ID" value="MTD52727.1"/>
    <property type="molecule type" value="Genomic_DNA"/>
</dbReference>
<reference evidence="9 10" key="1">
    <citation type="submission" date="2019-11" db="EMBL/GenBank/DDBJ databases">
        <title>Draft genome of Amycolatopsis RM579.</title>
        <authorList>
            <person name="Duangmal K."/>
            <person name="Mingma R."/>
        </authorList>
    </citation>
    <scope>NUCLEOTIDE SEQUENCE [LARGE SCALE GENOMIC DNA]</scope>
    <source>
        <strain evidence="9 10">RM579</strain>
    </source>
</reference>
<evidence type="ECO:0000256" key="5">
    <source>
        <dbReference type="ARBA" id="ARBA00022989"/>
    </source>
</evidence>
<evidence type="ECO:0000256" key="3">
    <source>
        <dbReference type="ARBA" id="ARBA00022475"/>
    </source>
</evidence>
<name>A0A6N7YIJ5_9PSEU</name>
<gene>
    <name evidence="9" type="ORF">GKO32_01850</name>
</gene>
<evidence type="ECO:0000256" key="6">
    <source>
        <dbReference type="ARBA" id="ARBA00023136"/>
    </source>
</evidence>
<feature type="transmembrane region" description="Helical" evidence="7">
    <location>
        <begin position="311"/>
        <end position="333"/>
    </location>
</feature>
<organism evidence="9 10">
    <name type="scientific">Amycolatopsis pithecellobii</name>
    <dbReference type="NCBI Taxonomy" id="664692"/>
    <lineage>
        <taxon>Bacteria</taxon>
        <taxon>Bacillati</taxon>
        <taxon>Actinomycetota</taxon>
        <taxon>Actinomycetes</taxon>
        <taxon>Pseudonocardiales</taxon>
        <taxon>Pseudonocardiaceae</taxon>
        <taxon>Amycolatopsis</taxon>
    </lineage>
</organism>
<evidence type="ECO:0000256" key="7">
    <source>
        <dbReference type="SAM" id="Phobius"/>
    </source>
</evidence>
<dbReference type="PANTHER" id="PTHR23513">
    <property type="entry name" value="INTEGRAL MEMBRANE EFFLUX PROTEIN-RELATED"/>
    <property type="match status" value="1"/>
</dbReference>
<evidence type="ECO:0000256" key="1">
    <source>
        <dbReference type="ARBA" id="ARBA00004651"/>
    </source>
</evidence>
<proteinExistence type="predicted"/>
<comment type="caution">
    <text evidence="9">The sequence shown here is derived from an EMBL/GenBank/DDBJ whole genome shotgun (WGS) entry which is preliminary data.</text>
</comment>
<evidence type="ECO:0000313" key="10">
    <source>
        <dbReference type="Proteomes" id="UP000440096"/>
    </source>
</evidence>
<sequence length="407" mass="42495">MFVSLKVRNFGLFLGGQIVSNVGTWMQRIAQDWLVYQLSGHDAVALGVAVALQFTPTLVLSLWAGLLADRLPKRRLCSVIQCGIAVQALALGLLDVAGVVALWQIYVLCVVLGCLSAVDVPARQAFVAELVPPPLIANAVALNATVFNLARAAGPALAGFAITMFGTGWMFIVNAGTTVVAIVSLLAVDARKLVCPVRVPRGRGQLRAGLAYVRERPQLVRVMVIAFLVSTFSLTFSTSLTVMAGAVFRMGAGGYGILSTVLAVGTLLGALGTARWLPRTEPAQTRVLLLAALAVGAVEVGAALLPTPAVFGAALVPLGVATITFLNTANSIVQTTVEPGMRGRVMSLYVLVLIGGSPVGGPLAGWLADAWGGRAPLVAGGLVAALAAVGCRWLLHRRNTREFRYLA</sequence>
<keyword evidence="4 7" id="KW-0812">Transmembrane</keyword>
<keyword evidence="5 7" id="KW-1133">Transmembrane helix</keyword>
<dbReference type="CDD" id="cd06173">
    <property type="entry name" value="MFS_MefA_like"/>
    <property type="match status" value="1"/>
</dbReference>
<evidence type="ECO:0000256" key="4">
    <source>
        <dbReference type="ARBA" id="ARBA00022692"/>
    </source>
</evidence>
<keyword evidence="10" id="KW-1185">Reference proteome</keyword>
<dbReference type="GO" id="GO:0022857">
    <property type="term" value="F:transmembrane transporter activity"/>
    <property type="evidence" value="ECO:0007669"/>
    <property type="project" value="InterPro"/>
</dbReference>
<feature type="transmembrane region" description="Helical" evidence="7">
    <location>
        <begin position="156"/>
        <end position="188"/>
    </location>
</feature>
<dbReference type="Proteomes" id="UP000440096">
    <property type="component" value="Unassembled WGS sequence"/>
</dbReference>
<feature type="transmembrane region" description="Helical" evidence="7">
    <location>
        <begin position="374"/>
        <end position="395"/>
    </location>
</feature>
<evidence type="ECO:0000313" key="9">
    <source>
        <dbReference type="EMBL" id="MTD52727.1"/>
    </source>
</evidence>
<dbReference type="PANTHER" id="PTHR23513:SF11">
    <property type="entry name" value="STAPHYLOFERRIN A TRANSPORTER"/>
    <property type="match status" value="1"/>
</dbReference>
<dbReference type="InterPro" id="IPR036259">
    <property type="entry name" value="MFS_trans_sf"/>
</dbReference>
<dbReference type="SUPFAM" id="SSF103473">
    <property type="entry name" value="MFS general substrate transporter"/>
    <property type="match status" value="1"/>
</dbReference>
<keyword evidence="2" id="KW-0813">Transport</keyword>
<feature type="domain" description="Major facilitator superfamily (MFS) profile" evidence="8">
    <location>
        <begin position="4"/>
        <end position="399"/>
    </location>
</feature>
<dbReference type="Pfam" id="PF05977">
    <property type="entry name" value="MFS_3"/>
    <property type="match status" value="1"/>
</dbReference>
<dbReference type="OrthoDB" id="9775268at2"/>
<dbReference type="AlphaFoldDB" id="A0A6N7YIJ5"/>
<feature type="transmembrane region" description="Helical" evidence="7">
    <location>
        <begin position="43"/>
        <end position="64"/>
    </location>
</feature>
<dbReference type="GO" id="GO:0005886">
    <property type="term" value="C:plasma membrane"/>
    <property type="evidence" value="ECO:0007669"/>
    <property type="project" value="UniProtKB-SubCell"/>
</dbReference>
<feature type="transmembrane region" description="Helical" evidence="7">
    <location>
        <begin position="345"/>
        <end position="368"/>
    </location>
</feature>
<keyword evidence="3" id="KW-1003">Cell membrane</keyword>